<dbReference type="AlphaFoldDB" id="A0A1G2CK88"/>
<proteinExistence type="predicted"/>
<dbReference type="InterPro" id="IPR015797">
    <property type="entry name" value="NUDIX_hydrolase-like_dom_sf"/>
</dbReference>
<dbReference type="Proteomes" id="UP000178495">
    <property type="component" value="Unassembled WGS sequence"/>
</dbReference>
<evidence type="ECO:0000313" key="4">
    <source>
        <dbReference type="EMBL" id="OGZ00838.1"/>
    </source>
</evidence>
<dbReference type="InterPro" id="IPR000086">
    <property type="entry name" value="NUDIX_hydrolase_dom"/>
</dbReference>
<evidence type="ECO:0000313" key="5">
    <source>
        <dbReference type="Proteomes" id="UP000178495"/>
    </source>
</evidence>
<reference evidence="4 5" key="1">
    <citation type="journal article" date="2016" name="Nat. Commun.">
        <title>Thousands of microbial genomes shed light on interconnected biogeochemical processes in an aquifer system.</title>
        <authorList>
            <person name="Anantharaman K."/>
            <person name="Brown C.T."/>
            <person name="Hug L.A."/>
            <person name="Sharon I."/>
            <person name="Castelle C.J."/>
            <person name="Probst A.J."/>
            <person name="Thomas B.C."/>
            <person name="Singh A."/>
            <person name="Wilkins M.J."/>
            <person name="Karaoz U."/>
            <person name="Brodie E.L."/>
            <person name="Williams K.H."/>
            <person name="Hubbard S.S."/>
            <person name="Banfield J.F."/>
        </authorList>
    </citation>
    <scope>NUCLEOTIDE SEQUENCE [LARGE SCALE GENOMIC DNA]</scope>
</reference>
<accession>A0A1G2CK88</accession>
<dbReference type="PANTHER" id="PTHR43046:SF14">
    <property type="entry name" value="MUTT_NUDIX FAMILY PROTEIN"/>
    <property type="match status" value="1"/>
</dbReference>
<dbReference type="PANTHER" id="PTHR43046">
    <property type="entry name" value="GDP-MANNOSE MANNOSYL HYDROLASE"/>
    <property type="match status" value="1"/>
</dbReference>
<dbReference type="GO" id="GO:0016787">
    <property type="term" value="F:hydrolase activity"/>
    <property type="evidence" value="ECO:0007669"/>
    <property type="project" value="UniProtKB-KW"/>
</dbReference>
<dbReference type="STRING" id="1798652.A3A43_02480"/>
<evidence type="ECO:0000256" key="1">
    <source>
        <dbReference type="ARBA" id="ARBA00001946"/>
    </source>
</evidence>
<protein>
    <recommendedName>
        <fullName evidence="3">Nudix hydrolase domain-containing protein</fullName>
    </recommendedName>
</protein>
<dbReference type="PROSITE" id="PS51462">
    <property type="entry name" value="NUDIX"/>
    <property type="match status" value="1"/>
</dbReference>
<sequence>MAAPPYLTDDEYRFVYSRAPRLCLDLAVADADGLILSKRDIPPFQGLWHLPGGRVYYKESVAEAAARIAGAEAGITIALDGPVGHIEVLEDGEFVHSVSLVFFARHTGGTVRGSEQGREIKKWKELPEDTHPVQKDFLRRRWDEVVKHMRQTERA</sequence>
<comment type="cofactor">
    <cofactor evidence="1">
        <name>Mg(2+)</name>
        <dbReference type="ChEBI" id="CHEBI:18420"/>
    </cofactor>
</comment>
<feature type="domain" description="Nudix hydrolase" evidence="3">
    <location>
        <begin position="16"/>
        <end position="151"/>
    </location>
</feature>
<comment type="caution">
    <text evidence="4">The sequence shown here is derived from an EMBL/GenBank/DDBJ whole genome shotgun (WGS) entry which is preliminary data.</text>
</comment>
<dbReference type="Gene3D" id="3.90.79.10">
    <property type="entry name" value="Nucleoside Triphosphate Pyrophosphohydrolase"/>
    <property type="match status" value="1"/>
</dbReference>
<name>A0A1G2CK88_9BACT</name>
<dbReference type="Pfam" id="PF00293">
    <property type="entry name" value="NUDIX"/>
    <property type="match status" value="1"/>
</dbReference>
<organism evidence="4 5">
    <name type="scientific">Candidatus Liptonbacteria bacterium RIFCSPLOWO2_01_FULL_56_20</name>
    <dbReference type="NCBI Taxonomy" id="1798652"/>
    <lineage>
        <taxon>Bacteria</taxon>
        <taxon>Candidatus Liptoniibacteriota</taxon>
    </lineage>
</organism>
<evidence type="ECO:0000259" key="3">
    <source>
        <dbReference type="PROSITE" id="PS51462"/>
    </source>
</evidence>
<dbReference type="EMBL" id="MHLC01000026">
    <property type="protein sequence ID" value="OGZ00838.1"/>
    <property type="molecule type" value="Genomic_DNA"/>
</dbReference>
<gene>
    <name evidence="4" type="ORF">A3A43_02480</name>
</gene>
<keyword evidence="2" id="KW-0378">Hydrolase</keyword>
<evidence type="ECO:0000256" key="2">
    <source>
        <dbReference type="ARBA" id="ARBA00022801"/>
    </source>
</evidence>
<dbReference type="SUPFAM" id="SSF55811">
    <property type="entry name" value="Nudix"/>
    <property type="match status" value="1"/>
</dbReference>